<accession>A0AAE3B574</accession>
<dbReference type="Pfam" id="PF11017">
    <property type="entry name" value="DUF2855"/>
    <property type="match status" value="1"/>
</dbReference>
<evidence type="ECO:0000313" key="2">
    <source>
        <dbReference type="Proteomes" id="UP000732193"/>
    </source>
</evidence>
<sequence length="355" mass="38779">MQRILVDQQKITAVTQDESAPADLQPNEVRIALESYALTANNVTYAASGFAIGYWQFFPSGVPGQGIVPVWGIGKVVESRNEMLDEGTRLYGFYPMAESLVITPEVSARGNVTDVAAHRVDLPAVYNNYVPVGETTPDQDHIRALLQPLLATSYLLSDWLEDNAYFGAKQVIVGSASSKTGLGLCKYLAEHKDRDFTIVGLTSARNRSFVQGLGACDQVLSYDEIDQLAHQPSVYVDMAGNAAVKAALHKHLAAELKHSAAVGISHWDAFNPTVELEGVKPEFFFAPAQIAKRRKEWGAGEIDRRITQAFLRLANEASDWLSVKVHKGMDAAPEVYTALATGKADPREGHVIRLL</sequence>
<protein>
    <submittedName>
        <fullName evidence="1">DUF2855 family protein</fullName>
    </submittedName>
</protein>
<dbReference type="EMBL" id="JAFBRM010000001">
    <property type="protein sequence ID" value="MBM1712664.1"/>
    <property type="molecule type" value="Genomic_DNA"/>
</dbReference>
<gene>
    <name evidence="1" type="ORF">JQV55_03730</name>
</gene>
<name>A0AAE3B574_9RHOB</name>
<keyword evidence="2" id="KW-1185">Reference proteome</keyword>
<organism evidence="1 2">
    <name type="scientific">Sulfitobacter geojensis</name>
    <dbReference type="NCBI Taxonomy" id="1342299"/>
    <lineage>
        <taxon>Bacteria</taxon>
        <taxon>Pseudomonadati</taxon>
        <taxon>Pseudomonadota</taxon>
        <taxon>Alphaproteobacteria</taxon>
        <taxon>Rhodobacterales</taxon>
        <taxon>Roseobacteraceae</taxon>
        <taxon>Sulfitobacter</taxon>
    </lineage>
</organism>
<proteinExistence type="predicted"/>
<evidence type="ECO:0000313" key="1">
    <source>
        <dbReference type="EMBL" id="MBM1712664.1"/>
    </source>
</evidence>
<comment type="caution">
    <text evidence="1">The sequence shown here is derived from an EMBL/GenBank/DDBJ whole genome shotgun (WGS) entry which is preliminary data.</text>
</comment>
<dbReference type="RefSeq" id="WP_203241285.1">
    <property type="nucleotide sequence ID" value="NZ_JAFBRH010000001.1"/>
</dbReference>
<dbReference type="AlphaFoldDB" id="A0AAE3B574"/>
<dbReference type="InterPro" id="IPR021276">
    <property type="entry name" value="DUF2855"/>
</dbReference>
<dbReference type="Proteomes" id="UP000732193">
    <property type="component" value="Unassembled WGS sequence"/>
</dbReference>
<reference evidence="1 2" key="1">
    <citation type="submission" date="2021-01" db="EMBL/GenBank/DDBJ databases">
        <title>Diatom-associated Roseobacters Show Island Model of Population Structure.</title>
        <authorList>
            <person name="Qu L."/>
            <person name="Feng X."/>
            <person name="Chen Y."/>
            <person name="Li L."/>
            <person name="Wang X."/>
            <person name="Hu Z."/>
            <person name="Wang H."/>
            <person name="Luo H."/>
        </authorList>
    </citation>
    <scope>NUCLEOTIDE SEQUENCE [LARGE SCALE GENOMIC DNA]</scope>
    <source>
        <strain evidence="1 2">TR60-84</strain>
    </source>
</reference>